<evidence type="ECO:0000313" key="7">
    <source>
        <dbReference type="EMBL" id="BCR87209.1"/>
    </source>
</evidence>
<dbReference type="InterPro" id="IPR029058">
    <property type="entry name" value="AB_hydrolase_fold"/>
</dbReference>
<dbReference type="InterPro" id="IPR008758">
    <property type="entry name" value="Peptidase_S28"/>
</dbReference>
<proteinExistence type="inferred from homology"/>
<feature type="chain" id="PRO_5031018803" description="Serine peptidase" evidence="6">
    <location>
        <begin position="23"/>
        <end position="540"/>
    </location>
</feature>
<dbReference type="SUPFAM" id="SSF53474">
    <property type="entry name" value="alpha/beta-Hydrolases"/>
    <property type="match status" value="1"/>
</dbReference>
<dbReference type="RefSeq" id="XP_043135731.1">
    <property type="nucleotide sequence ID" value="XM_043277899.1"/>
</dbReference>
<dbReference type="Proteomes" id="UP000637239">
    <property type="component" value="Chromosome 3"/>
</dbReference>
<organism evidence="7 8">
    <name type="scientific">Aspergillus chevalieri</name>
    <name type="common">Eurotium chevalieri</name>
    <dbReference type="NCBI Taxonomy" id="182096"/>
    <lineage>
        <taxon>Eukaryota</taxon>
        <taxon>Fungi</taxon>
        <taxon>Dikarya</taxon>
        <taxon>Ascomycota</taxon>
        <taxon>Pezizomycotina</taxon>
        <taxon>Eurotiomycetes</taxon>
        <taxon>Eurotiomycetidae</taxon>
        <taxon>Eurotiales</taxon>
        <taxon>Aspergillaceae</taxon>
        <taxon>Aspergillus</taxon>
        <taxon>Aspergillus subgen. Aspergillus</taxon>
    </lineage>
</organism>
<dbReference type="PANTHER" id="PTHR11010:SF109">
    <property type="entry name" value="PEPTIDASE, FAMILY S28, PUTATIVE (AFU_ORTHOLOGUE AFUA_4G03790)-RELATED"/>
    <property type="match status" value="1"/>
</dbReference>
<evidence type="ECO:0000256" key="2">
    <source>
        <dbReference type="ARBA" id="ARBA00022670"/>
    </source>
</evidence>
<dbReference type="GO" id="GO:0070008">
    <property type="term" value="F:serine-type exopeptidase activity"/>
    <property type="evidence" value="ECO:0007669"/>
    <property type="project" value="InterPro"/>
</dbReference>
<evidence type="ECO:0000256" key="3">
    <source>
        <dbReference type="ARBA" id="ARBA00022729"/>
    </source>
</evidence>
<evidence type="ECO:0000256" key="4">
    <source>
        <dbReference type="ARBA" id="ARBA00022801"/>
    </source>
</evidence>
<name>A0A7R7VMC4_ASPCH</name>
<dbReference type="Gene3D" id="3.40.50.1820">
    <property type="entry name" value="alpha/beta hydrolase"/>
    <property type="match status" value="2"/>
</dbReference>
<dbReference type="KEGG" id="ache:ACHE_31196A"/>
<evidence type="ECO:0000256" key="1">
    <source>
        <dbReference type="ARBA" id="ARBA00011079"/>
    </source>
</evidence>
<evidence type="ECO:0000313" key="8">
    <source>
        <dbReference type="Proteomes" id="UP000637239"/>
    </source>
</evidence>
<keyword evidence="5" id="KW-0325">Glycoprotein</keyword>
<keyword evidence="2" id="KW-0645">Protease</keyword>
<protein>
    <recommendedName>
        <fullName evidence="9">Serine peptidase</fullName>
    </recommendedName>
</protein>
<sequence length="540" mass="60009">MRLDMLVTPALGLLGFTTTVSAFQRPLPLVRRSDVTDGGHKPEYASIPIDHNDTSVGTYKNRYWVNEEHYTAGGPVFVIASGESSGQGIADHLVFNSSGSFGHLLKEFHGMGLVWEHRYYGDSFPFPIQQDPAPEHMKYLTVSQALADLPHFAKTFSRNNLNNIDLTPKKTPWIMIGGSYSGMLAAFTRNEYPDTIFASFASSAPVQARIDMSAYFEPIYRGMVADGLEACTKDVHAAMEYIDEQLSNDETAASIKQLFLGPEAEKNSNGDFADALSYFYYGFQSIGVQDHPFGIKAWCTYLETDPDTNQTAGPEGMAPSRGGKYVAERLASWPNFVSLVNDADDEMNCKGIDETKPLSCDLGKPAVEPLLISWYWQYCTELGYYQTSNVGPHQLMPKYNDVEYQQEVCNRQFPTAVKSGQFPSKPQVDAVNAEHGGWTIRPSNVYWTEGEFDPWRTLSPFSTEDFAPEGVKYTTDIPKCGVHTTQDTLFGYILEGKEHVADVGIGGTVDSTTETSWNIFKAALHEWLPCFEGQKKGDPT</sequence>
<gene>
    <name evidence="7" type="ORF">ACHE_31196A</name>
</gene>
<reference evidence="7" key="2">
    <citation type="submission" date="2021-02" db="EMBL/GenBank/DDBJ databases">
        <title>Aspergillus chevalieri M1 genome sequence.</title>
        <authorList>
            <person name="Kadooka C."/>
            <person name="Mori K."/>
            <person name="Futagami T."/>
        </authorList>
    </citation>
    <scope>NUCLEOTIDE SEQUENCE</scope>
    <source>
        <strain evidence="7">M1</strain>
    </source>
</reference>
<dbReference type="GO" id="GO:0008239">
    <property type="term" value="F:dipeptidyl-peptidase activity"/>
    <property type="evidence" value="ECO:0007669"/>
    <property type="project" value="TreeGrafter"/>
</dbReference>
<evidence type="ECO:0000256" key="5">
    <source>
        <dbReference type="ARBA" id="ARBA00023180"/>
    </source>
</evidence>
<dbReference type="GO" id="GO:0006508">
    <property type="term" value="P:proteolysis"/>
    <property type="evidence" value="ECO:0007669"/>
    <property type="project" value="UniProtKB-KW"/>
</dbReference>
<dbReference type="AlphaFoldDB" id="A0A7R7VMC4"/>
<evidence type="ECO:0000256" key="6">
    <source>
        <dbReference type="SAM" id="SignalP"/>
    </source>
</evidence>
<evidence type="ECO:0008006" key="9">
    <source>
        <dbReference type="Google" id="ProtNLM"/>
    </source>
</evidence>
<dbReference type="GeneID" id="66981568"/>
<dbReference type="EMBL" id="AP024418">
    <property type="protein sequence ID" value="BCR87209.1"/>
    <property type="molecule type" value="Genomic_DNA"/>
</dbReference>
<reference evidence="7" key="1">
    <citation type="submission" date="2021-01" db="EMBL/GenBank/DDBJ databases">
        <authorList>
            <consortium name="Aspergillus chevalieri M1 genome sequencing consortium"/>
            <person name="Kazuki M."/>
            <person name="Futagami T."/>
        </authorList>
    </citation>
    <scope>NUCLEOTIDE SEQUENCE</scope>
    <source>
        <strain evidence="7">M1</strain>
    </source>
</reference>
<accession>A0A7R7VMC4</accession>
<keyword evidence="4" id="KW-0378">Hydrolase</keyword>
<dbReference type="FunFam" id="3.40.50.1820:FF:000636">
    <property type="entry name" value="Serine peptidase, family S28, putative"/>
    <property type="match status" value="1"/>
</dbReference>
<dbReference type="PANTHER" id="PTHR11010">
    <property type="entry name" value="PROTEASE S28 PRO-X CARBOXYPEPTIDASE-RELATED"/>
    <property type="match status" value="1"/>
</dbReference>
<keyword evidence="3 6" id="KW-0732">Signal</keyword>
<feature type="signal peptide" evidence="6">
    <location>
        <begin position="1"/>
        <end position="22"/>
    </location>
</feature>
<dbReference type="Pfam" id="PF05577">
    <property type="entry name" value="Peptidase_S28"/>
    <property type="match status" value="1"/>
</dbReference>
<comment type="similarity">
    <text evidence="1">Belongs to the peptidase S28 family.</text>
</comment>
<keyword evidence="8" id="KW-1185">Reference proteome</keyword>